<organism evidence="2 3">
    <name type="scientific">Acidisarcina polymorpha</name>
    <dbReference type="NCBI Taxonomy" id="2211140"/>
    <lineage>
        <taxon>Bacteria</taxon>
        <taxon>Pseudomonadati</taxon>
        <taxon>Acidobacteriota</taxon>
        <taxon>Terriglobia</taxon>
        <taxon>Terriglobales</taxon>
        <taxon>Acidobacteriaceae</taxon>
        <taxon>Acidisarcina</taxon>
    </lineage>
</organism>
<accession>A0A2Z5G6H4</accession>
<proteinExistence type="predicted"/>
<evidence type="ECO:0000313" key="2">
    <source>
        <dbReference type="EMBL" id="AXC14235.1"/>
    </source>
</evidence>
<dbReference type="AlphaFoldDB" id="A0A2Z5G6H4"/>
<dbReference type="PANTHER" id="PTHR39339:SF1">
    <property type="entry name" value="CHAD DOMAIN-CONTAINING PROTEIN"/>
    <property type="match status" value="1"/>
</dbReference>
<dbReference type="Pfam" id="PF05235">
    <property type="entry name" value="CHAD"/>
    <property type="match status" value="1"/>
</dbReference>
<dbReference type="RefSeq" id="WP_161557518.1">
    <property type="nucleotide sequence ID" value="NZ_CP030840.1"/>
</dbReference>
<dbReference type="SMART" id="SM00880">
    <property type="entry name" value="CHAD"/>
    <property type="match status" value="1"/>
</dbReference>
<dbReference type="InterPro" id="IPR007899">
    <property type="entry name" value="CHAD_dom"/>
</dbReference>
<dbReference type="InterPro" id="IPR038186">
    <property type="entry name" value="CHAD_dom_sf"/>
</dbReference>
<reference evidence="2 3" key="1">
    <citation type="journal article" date="2018" name="Front. Microbiol.">
        <title>Hydrolytic Capabilities as a Key to Environmental Success: Chitinolytic and Cellulolytic Acidobacteria From Acidic Sub-arctic Soils and Boreal Peatlands.</title>
        <authorList>
            <person name="Belova S.E."/>
            <person name="Ravin N.V."/>
            <person name="Pankratov T.A."/>
            <person name="Rakitin A.L."/>
            <person name="Ivanova A.A."/>
            <person name="Beletsky A.V."/>
            <person name="Mardanov A.V."/>
            <person name="Sinninghe Damste J.S."/>
            <person name="Dedysh S.N."/>
        </authorList>
    </citation>
    <scope>NUCLEOTIDE SEQUENCE [LARGE SCALE GENOMIC DNA]</scope>
    <source>
        <strain evidence="2 3">SBC82</strain>
    </source>
</reference>
<dbReference type="Proteomes" id="UP000253606">
    <property type="component" value="Chromosome"/>
</dbReference>
<dbReference type="PROSITE" id="PS51708">
    <property type="entry name" value="CHAD"/>
    <property type="match status" value="1"/>
</dbReference>
<evidence type="ECO:0000259" key="1">
    <source>
        <dbReference type="PROSITE" id="PS51708"/>
    </source>
</evidence>
<feature type="domain" description="CHAD" evidence="1">
    <location>
        <begin position="1"/>
        <end position="265"/>
    </location>
</feature>
<sequence length="265" mass="30190">MYRLSSEFDRLRREFNEALIACRAATEKKQVHSLRTGTRRLEALLKKAAEDHPGSKPLQVQANKVLRRLKRVRKAAGVARDLDVLRNLAGPVRDRALTSTKPSEHENLIASYKQLEDDLRSRRKHAASELATALEEHEPGLERALEAMSKAMSNFTAKEPSPMRTANIWMKRIRMPGSDPGKEALHSFRKQTKTMRYLAELEPRSITAQRFAAHLKAIQGSIGQWHDLLLFVEEAKEILGKDSLLTQVVKTERNQARRAAMRSIR</sequence>
<keyword evidence="3" id="KW-1185">Reference proteome</keyword>
<dbReference type="Gene3D" id="1.40.20.10">
    <property type="entry name" value="CHAD domain"/>
    <property type="match status" value="1"/>
</dbReference>
<protein>
    <submittedName>
        <fullName evidence="2">Adenylate cyclase</fullName>
    </submittedName>
</protein>
<dbReference type="KEGG" id="abas:ACPOL_4973"/>
<dbReference type="EMBL" id="CP030840">
    <property type="protein sequence ID" value="AXC14235.1"/>
    <property type="molecule type" value="Genomic_DNA"/>
</dbReference>
<dbReference type="PANTHER" id="PTHR39339">
    <property type="entry name" value="SLR1444 PROTEIN"/>
    <property type="match status" value="1"/>
</dbReference>
<evidence type="ECO:0000313" key="3">
    <source>
        <dbReference type="Proteomes" id="UP000253606"/>
    </source>
</evidence>
<gene>
    <name evidence="2" type="ORF">ACPOL_4973</name>
</gene>
<name>A0A2Z5G6H4_9BACT</name>